<proteinExistence type="predicted"/>
<name>A0AC34G1U7_9BILA</name>
<dbReference type="WBParaSite" id="ES5_v2.g23691.t1">
    <property type="protein sequence ID" value="ES5_v2.g23691.t1"/>
    <property type="gene ID" value="ES5_v2.g23691"/>
</dbReference>
<sequence>MDVKELFIDFQNSFEFPRQQKEEVSKPEIMQFKASQRLLNANEIKSINKKDDDITDDASTINVKKKAMSNPDDEENRRIFEHFIVAGLSENPEELTPLEHECGNKPNEVLAPITDITVIFPGYGEKVPAGFTCIETTPSGFPADLNHGSLRTHSAFLCFKRGYHKPPLVDIGVMDEGKNERPMEDSTVIQYTPSGRSANVSNSSSPLYFTYRRCRITGPPHQLVITNIVVVITSKNESAPRTFYKIDKNLNKAVVGSDVLDDFCSYAF</sequence>
<organism evidence="1 2">
    <name type="scientific">Panagrolaimus sp. ES5</name>
    <dbReference type="NCBI Taxonomy" id="591445"/>
    <lineage>
        <taxon>Eukaryota</taxon>
        <taxon>Metazoa</taxon>
        <taxon>Ecdysozoa</taxon>
        <taxon>Nematoda</taxon>
        <taxon>Chromadorea</taxon>
        <taxon>Rhabditida</taxon>
        <taxon>Tylenchina</taxon>
        <taxon>Panagrolaimomorpha</taxon>
        <taxon>Panagrolaimoidea</taxon>
        <taxon>Panagrolaimidae</taxon>
        <taxon>Panagrolaimus</taxon>
    </lineage>
</organism>
<evidence type="ECO:0000313" key="2">
    <source>
        <dbReference type="WBParaSite" id="ES5_v2.g23691.t1"/>
    </source>
</evidence>
<dbReference type="Proteomes" id="UP000887579">
    <property type="component" value="Unplaced"/>
</dbReference>
<reference evidence="2" key="1">
    <citation type="submission" date="2022-11" db="UniProtKB">
        <authorList>
            <consortium name="WormBaseParasite"/>
        </authorList>
    </citation>
    <scope>IDENTIFICATION</scope>
</reference>
<accession>A0AC34G1U7</accession>
<protein>
    <submittedName>
        <fullName evidence="2">MABP domain-containing protein</fullName>
    </submittedName>
</protein>
<evidence type="ECO:0000313" key="1">
    <source>
        <dbReference type="Proteomes" id="UP000887579"/>
    </source>
</evidence>